<feature type="domain" description="Peptidase S26" evidence="10">
    <location>
        <begin position="26"/>
        <end position="104"/>
    </location>
</feature>
<dbReference type="GO" id="GO:0004252">
    <property type="term" value="F:serine-type endopeptidase activity"/>
    <property type="evidence" value="ECO:0007669"/>
    <property type="project" value="InterPro"/>
</dbReference>
<evidence type="ECO:0000256" key="6">
    <source>
        <dbReference type="ARBA" id="ARBA00038445"/>
    </source>
</evidence>
<evidence type="ECO:0000256" key="4">
    <source>
        <dbReference type="ARBA" id="ARBA00023128"/>
    </source>
</evidence>
<organism evidence="11 12">
    <name type="scientific">Vitis vinifera</name>
    <name type="common">Grape</name>
    <dbReference type="NCBI Taxonomy" id="29760"/>
    <lineage>
        <taxon>Eukaryota</taxon>
        <taxon>Viridiplantae</taxon>
        <taxon>Streptophyta</taxon>
        <taxon>Embryophyta</taxon>
        <taxon>Tracheophyta</taxon>
        <taxon>Spermatophyta</taxon>
        <taxon>Magnoliopsida</taxon>
        <taxon>eudicotyledons</taxon>
        <taxon>Gunneridae</taxon>
        <taxon>Pentapetalae</taxon>
        <taxon>rosids</taxon>
        <taxon>Vitales</taxon>
        <taxon>Vitaceae</taxon>
        <taxon>Viteae</taxon>
        <taxon>Vitis</taxon>
    </lineage>
</organism>
<feature type="domain" description="Peptidase S26" evidence="10">
    <location>
        <begin position="113"/>
        <end position="155"/>
    </location>
</feature>
<comment type="caution">
    <text evidence="11">The sequence shown here is derived from an EMBL/GenBank/DDBJ whole genome shotgun (WGS) entry which is preliminary data.</text>
</comment>
<dbReference type="PRINTS" id="PR00727">
    <property type="entry name" value="LEADERPTASE"/>
</dbReference>
<dbReference type="CDD" id="cd06530">
    <property type="entry name" value="S26_SPase_I"/>
    <property type="match status" value="1"/>
</dbReference>
<dbReference type="EMBL" id="QGNW01002586">
    <property type="protein sequence ID" value="RVW16643.1"/>
    <property type="molecule type" value="Genomic_DNA"/>
</dbReference>
<comment type="similarity">
    <text evidence="6">Belongs to the peptidase S26 family. IMP1 subfamily.</text>
</comment>
<evidence type="ECO:0000256" key="8">
    <source>
        <dbReference type="ARBA" id="ARBA00064368"/>
    </source>
</evidence>
<dbReference type="PROSITE" id="PS00760">
    <property type="entry name" value="SPASE_I_2"/>
    <property type="match status" value="1"/>
</dbReference>
<evidence type="ECO:0000256" key="2">
    <source>
        <dbReference type="ARBA" id="ARBA00022792"/>
    </source>
</evidence>
<comment type="subunit">
    <text evidence="8">Heterodimer of 2 subunits, IMP1A/B and IMP12.</text>
</comment>
<evidence type="ECO:0000259" key="10">
    <source>
        <dbReference type="Pfam" id="PF10502"/>
    </source>
</evidence>
<dbReference type="InterPro" id="IPR052064">
    <property type="entry name" value="Mito_IMP1_subunit"/>
</dbReference>
<dbReference type="Pfam" id="PF10502">
    <property type="entry name" value="Peptidase_S26"/>
    <property type="match status" value="2"/>
</dbReference>
<evidence type="ECO:0000256" key="5">
    <source>
        <dbReference type="ARBA" id="ARBA00023136"/>
    </source>
</evidence>
<dbReference type="InterPro" id="IPR036286">
    <property type="entry name" value="LexA/Signal_pep-like_sf"/>
</dbReference>
<evidence type="ECO:0000256" key="7">
    <source>
        <dbReference type="ARBA" id="ARBA00054895"/>
    </source>
</evidence>
<dbReference type="InterPro" id="IPR019533">
    <property type="entry name" value="Peptidase_S26"/>
</dbReference>
<evidence type="ECO:0000256" key="1">
    <source>
        <dbReference type="ARBA" id="ARBA00004273"/>
    </source>
</evidence>
<comment type="function">
    <text evidence="7">Catalyzes the removal of transit peptides required for the targeting of proteins from the mitochondrial matrix, across the inner membrane, into the inter-membrane space.</text>
</comment>
<dbReference type="InterPro" id="IPR019757">
    <property type="entry name" value="Pept_S26A_signal_pept_1_Lys-AS"/>
</dbReference>
<evidence type="ECO:0000256" key="3">
    <source>
        <dbReference type="ARBA" id="ARBA00022801"/>
    </source>
</evidence>
<dbReference type="PANTHER" id="PTHR12383">
    <property type="entry name" value="PROTEASE FAMILY S26 MITOCHONDRIAL INNER MEMBRANE PROTEASE-RELATED"/>
    <property type="match status" value="1"/>
</dbReference>
<evidence type="ECO:0000313" key="12">
    <source>
        <dbReference type="Proteomes" id="UP000288805"/>
    </source>
</evidence>
<sequence length="186" mass="20554">MGVSNVKQWSRIVKEALDRAFFTAKFLCLLHVSNTYLCTVALAHGPSMLPTLNLSGDLILADRLSVRFGKVGPGDIVLVRSPQNPRKIITKRVVGMGGDRVTFSVDPKDSRRCETVVVPEGHVWIAGDNIYASTDSRNFGAVPYGLLQGKVFWRVCLGFAPQWSPVRVPSGPLEVYPVVNFRTPWD</sequence>
<dbReference type="GO" id="GO:0005743">
    <property type="term" value="C:mitochondrial inner membrane"/>
    <property type="evidence" value="ECO:0007669"/>
    <property type="project" value="UniProtKB-SubCell"/>
</dbReference>
<dbReference type="Gene3D" id="2.10.109.10">
    <property type="entry name" value="Umud Fragment, subunit A"/>
    <property type="match status" value="1"/>
</dbReference>
<dbReference type="InterPro" id="IPR000223">
    <property type="entry name" value="Pept_S26A_signal_pept_1"/>
</dbReference>
<reference evidence="11 12" key="1">
    <citation type="journal article" date="2018" name="PLoS Genet.">
        <title>Population sequencing reveals clonal diversity and ancestral inbreeding in the grapevine cultivar Chardonnay.</title>
        <authorList>
            <person name="Roach M.J."/>
            <person name="Johnson D.L."/>
            <person name="Bohlmann J."/>
            <person name="van Vuuren H.J."/>
            <person name="Jones S.J."/>
            <person name="Pretorius I.S."/>
            <person name="Schmidt S.A."/>
            <person name="Borneman A.R."/>
        </authorList>
    </citation>
    <scope>NUCLEOTIDE SEQUENCE [LARGE SCALE GENOMIC DNA]</scope>
    <source>
        <strain evidence="12">cv. Chardonnay</strain>
        <tissue evidence="11">Leaf</tissue>
    </source>
</reference>
<proteinExistence type="inferred from homology"/>
<dbReference type="Proteomes" id="UP000288805">
    <property type="component" value="Unassembled WGS sequence"/>
</dbReference>
<feature type="active site" evidence="9">
    <location>
        <position position="47"/>
    </location>
</feature>
<keyword evidence="3" id="KW-0378">Hydrolase</keyword>
<keyword evidence="5" id="KW-0472">Membrane</keyword>
<gene>
    <name evidence="11" type="primary">Immp1l_1</name>
    <name evidence="11" type="ORF">CK203_080839</name>
</gene>
<name>A0A438C0A8_VITVI</name>
<dbReference type="FunFam" id="2.10.109.10:FF:000014">
    <property type="entry name" value="Inner membrane protease subunit 1"/>
    <property type="match status" value="1"/>
</dbReference>
<keyword evidence="4" id="KW-0496">Mitochondrion</keyword>
<keyword evidence="2" id="KW-0999">Mitochondrion inner membrane</keyword>
<dbReference type="SUPFAM" id="SSF51306">
    <property type="entry name" value="LexA/Signal peptidase"/>
    <property type="match status" value="1"/>
</dbReference>
<protein>
    <submittedName>
        <fullName evidence="11">Mitochondrial inner membrane protease subunit 1</fullName>
    </submittedName>
</protein>
<evidence type="ECO:0000313" key="11">
    <source>
        <dbReference type="EMBL" id="RVW16643.1"/>
    </source>
</evidence>
<dbReference type="PANTHER" id="PTHR12383:SF16">
    <property type="entry name" value="MITOCHONDRIAL INNER MEMBRANE PROTEASE SUBUNIT 1"/>
    <property type="match status" value="1"/>
</dbReference>
<dbReference type="NCBIfam" id="TIGR02227">
    <property type="entry name" value="sigpep_I_bact"/>
    <property type="match status" value="1"/>
</dbReference>
<keyword evidence="11" id="KW-0645">Protease</keyword>
<evidence type="ECO:0000256" key="9">
    <source>
        <dbReference type="PIRSR" id="PIRSR600223-1"/>
    </source>
</evidence>
<accession>A0A438C0A8</accession>
<comment type="subcellular location">
    <subcellularLocation>
        <location evidence="1">Mitochondrion inner membrane</location>
    </subcellularLocation>
</comment>
<feature type="active site" evidence="9">
    <location>
        <position position="91"/>
    </location>
</feature>
<dbReference type="GO" id="GO:0006465">
    <property type="term" value="P:signal peptide processing"/>
    <property type="evidence" value="ECO:0007669"/>
    <property type="project" value="InterPro"/>
</dbReference>
<dbReference type="AlphaFoldDB" id="A0A438C0A8"/>